<dbReference type="SUPFAM" id="SSF52540">
    <property type="entry name" value="P-loop containing nucleoside triphosphate hydrolases"/>
    <property type="match status" value="3"/>
</dbReference>
<feature type="coiled-coil region" evidence="14">
    <location>
        <begin position="1048"/>
        <end position="1075"/>
    </location>
</feature>
<evidence type="ECO:0000256" key="7">
    <source>
        <dbReference type="ARBA" id="ARBA00022741"/>
    </source>
</evidence>
<dbReference type="InterPro" id="IPR054354">
    <property type="entry name" value="DYNC2H1-like_lid"/>
</dbReference>
<protein>
    <recommendedName>
        <fullName evidence="4">Dynein heavy chain, cytoplasmic</fullName>
    </recommendedName>
    <alternativeName>
        <fullName evidence="13">Dynein heavy chain, cytosolic</fullName>
    </alternativeName>
</protein>
<dbReference type="GO" id="GO:0005524">
    <property type="term" value="F:ATP binding"/>
    <property type="evidence" value="ECO:0007669"/>
    <property type="project" value="UniProtKB-KW"/>
</dbReference>
<dbReference type="InterPro" id="IPR035706">
    <property type="entry name" value="AAA_9"/>
</dbReference>
<dbReference type="Pfam" id="PF12781">
    <property type="entry name" value="AAA_9"/>
    <property type="match status" value="1"/>
</dbReference>
<dbReference type="Gene3D" id="1.10.472.130">
    <property type="match status" value="1"/>
</dbReference>
<dbReference type="GO" id="GO:0005874">
    <property type="term" value="C:microtubule"/>
    <property type="evidence" value="ECO:0007669"/>
    <property type="project" value="UniProtKB-KW"/>
</dbReference>
<keyword evidence="11" id="KW-0505">Motor protein</keyword>
<dbReference type="Gene3D" id="1.10.8.720">
    <property type="entry name" value="Region D6 of dynein motor"/>
    <property type="match status" value="1"/>
</dbReference>
<accession>A0A9P8PWV7</accession>
<reference evidence="16" key="2">
    <citation type="submission" date="2021-01" db="EMBL/GenBank/DDBJ databases">
        <authorList>
            <person name="Schikora-Tamarit M.A."/>
        </authorList>
    </citation>
    <scope>NUCLEOTIDE SEQUENCE</scope>
    <source>
        <strain evidence="16">CBS6341</strain>
    </source>
</reference>
<dbReference type="GO" id="GO:0072384">
    <property type="term" value="P:organelle transport along microtubule"/>
    <property type="evidence" value="ECO:0007669"/>
    <property type="project" value="UniProtKB-ARBA"/>
</dbReference>
<dbReference type="Pfam" id="PF03028">
    <property type="entry name" value="Dynein_heavy"/>
    <property type="match status" value="1"/>
</dbReference>
<name>A0A9P8PWV7_9ASCO</name>
<dbReference type="Gene3D" id="1.20.920.20">
    <property type="match status" value="1"/>
</dbReference>
<evidence type="ECO:0000256" key="9">
    <source>
        <dbReference type="ARBA" id="ARBA00023017"/>
    </source>
</evidence>
<dbReference type="PANTHER" id="PTHR45703:SF36">
    <property type="entry name" value="DYNEIN HEAVY CHAIN, CYTOPLASMIC"/>
    <property type="match status" value="1"/>
</dbReference>
<keyword evidence="10 14" id="KW-0175">Coiled coil</keyword>
<dbReference type="CDD" id="cd00009">
    <property type="entry name" value="AAA"/>
    <property type="match status" value="2"/>
</dbReference>
<keyword evidence="6" id="KW-0493">Microtubule</keyword>
<dbReference type="FunFam" id="1.20.920.20:FF:000002">
    <property type="entry name" value="Cytoplasmic dynein 1 heavy chain"/>
    <property type="match status" value="1"/>
</dbReference>
<dbReference type="InterPro" id="IPR042219">
    <property type="entry name" value="AAA_lid_11_sf"/>
</dbReference>
<dbReference type="Gene3D" id="1.20.920.30">
    <property type="match status" value="1"/>
</dbReference>
<feature type="domain" description="AAA+ ATPase" evidence="15">
    <location>
        <begin position="779"/>
        <end position="945"/>
    </location>
</feature>
<feature type="domain" description="AAA+ ATPase" evidence="15">
    <location>
        <begin position="439"/>
        <end position="587"/>
    </location>
</feature>
<dbReference type="InterPro" id="IPR041466">
    <property type="entry name" value="Dynein_AAA5_ext"/>
</dbReference>
<keyword evidence="9" id="KW-0243">Dynein</keyword>
<dbReference type="InterPro" id="IPR041658">
    <property type="entry name" value="AAA_lid_11"/>
</dbReference>
<dbReference type="InterPro" id="IPR026983">
    <property type="entry name" value="DHC"/>
</dbReference>
<dbReference type="GO" id="GO:0008569">
    <property type="term" value="F:minus-end-directed microtubule motor activity"/>
    <property type="evidence" value="ECO:0007669"/>
    <property type="project" value="InterPro"/>
</dbReference>
<keyword evidence="12" id="KW-0206">Cytoskeleton</keyword>
<dbReference type="GO" id="GO:0051959">
    <property type="term" value="F:dynein light intermediate chain binding"/>
    <property type="evidence" value="ECO:0007669"/>
    <property type="project" value="InterPro"/>
</dbReference>
<evidence type="ECO:0000259" key="15">
    <source>
        <dbReference type="SMART" id="SM00382"/>
    </source>
</evidence>
<dbReference type="Pfam" id="PF07728">
    <property type="entry name" value="AAA_5"/>
    <property type="match status" value="1"/>
</dbReference>
<evidence type="ECO:0000256" key="8">
    <source>
        <dbReference type="ARBA" id="ARBA00022840"/>
    </source>
</evidence>
<dbReference type="GO" id="GO:0016887">
    <property type="term" value="F:ATP hydrolysis activity"/>
    <property type="evidence" value="ECO:0007669"/>
    <property type="project" value="InterPro"/>
</dbReference>
<dbReference type="PANTHER" id="PTHR45703">
    <property type="entry name" value="DYNEIN HEAVY CHAIN"/>
    <property type="match status" value="1"/>
</dbReference>
<evidence type="ECO:0000256" key="14">
    <source>
        <dbReference type="SAM" id="Coils"/>
    </source>
</evidence>
<dbReference type="InterPro" id="IPR004273">
    <property type="entry name" value="Dynein_heavy_D6_P-loop"/>
</dbReference>
<evidence type="ECO:0000256" key="11">
    <source>
        <dbReference type="ARBA" id="ARBA00023175"/>
    </source>
</evidence>
<dbReference type="SMART" id="SM00382">
    <property type="entry name" value="AAA"/>
    <property type="match status" value="3"/>
</dbReference>
<dbReference type="InterPro" id="IPR024743">
    <property type="entry name" value="Dynein_HC_stalk"/>
</dbReference>
<dbReference type="EMBL" id="JAEUBF010000206">
    <property type="protein sequence ID" value="KAH3679918.1"/>
    <property type="molecule type" value="Genomic_DNA"/>
</dbReference>
<evidence type="ECO:0000256" key="12">
    <source>
        <dbReference type="ARBA" id="ARBA00023212"/>
    </source>
</evidence>
<dbReference type="InterPro" id="IPR011704">
    <property type="entry name" value="ATPase_dyneun-rel_AAA"/>
</dbReference>
<evidence type="ECO:0000256" key="10">
    <source>
        <dbReference type="ARBA" id="ARBA00023054"/>
    </source>
</evidence>
<gene>
    <name evidence="16" type="ORF">WICMUC_000661</name>
</gene>
<dbReference type="Proteomes" id="UP000769528">
    <property type="component" value="Unassembled WGS sequence"/>
</dbReference>
<evidence type="ECO:0000313" key="17">
    <source>
        <dbReference type="Proteomes" id="UP000769528"/>
    </source>
</evidence>
<evidence type="ECO:0000313" key="16">
    <source>
        <dbReference type="EMBL" id="KAH3679918.1"/>
    </source>
</evidence>
<dbReference type="Gene3D" id="1.10.8.1220">
    <property type="match status" value="1"/>
</dbReference>
<dbReference type="FunFam" id="3.40.50.300:FF:002357">
    <property type="entry name" value="Glutathione S-transferase class-mu 26 kDa isozyme"/>
    <property type="match status" value="1"/>
</dbReference>
<keyword evidence="8" id="KW-0067">ATP-binding</keyword>
<dbReference type="InterPro" id="IPR024317">
    <property type="entry name" value="Dynein_heavy_chain_D4_dom"/>
</dbReference>
<dbReference type="InterPro" id="IPR027417">
    <property type="entry name" value="P-loop_NTPase"/>
</dbReference>
<dbReference type="Pfam" id="PF22597">
    <property type="entry name" value="DYN_lid"/>
    <property type="match status" value="1"/>
</dbReference>
<feature type="domain" description="AAA+ ATPase" evidence="15">
    <location>
        <begin position="86"/>
        <end position="219"/>
    </location>
</feature>
<dbReference type="Pfam" id="PF17852">
    <property type="entry name" value="Dynein_AAA_lid"/>
    <property type="match status" value="1"/>
</dbReference>
<evidence type="ECO:0000256" key="1">
    <source>
        <dbReference type="ARBA" id="ARBA00004245"/>
    </source>
</evidence>
<evidence type="ECO:0000256" key="3">
    <source>
        <dbReference type="ARBA" id="ARBA00011655"/>
    </source>
</evidence>
<feature type="coiled-coil region" evidence="14">
    <location>
        <begin position="1264"/>
        <end position="1291"/>
    </location>
</feature>
<dbReference type="GO" id="GO:0045505">
    <property type="term" value="F:dynein intermediate chain binding"/>
    <property type="evidence" value="ECO:0007669"/>
    <property type="project" value="InterPro"/>
</dbReference>
<dbReference type="InterPro" id="IPR003593">
    <property type="entry name" value="AAA+_ATPase"/>
</dbReference>
<evidence type="ECO:0000256" key="6">
    <source>
        <dbReference type="ARBA" id="ARBA00022701"/>
    </source>
</evidence>
<dbReference type="Pfam" id="PF12777">
    <property type="entry name" value="MT"/>
    <property type="match status" value="1"/>
</dbReference>
<dbReference type="Gene3D" id="6.10.140.1060">
    <property type="match status" value="1"/>
</dbReference>
<dbReference type="Gene3D" id="3.40.50.300">
    <property type="entry name" value="P-loop containing nucleotide triphosphate hydrolases"/>
    <property type="match status" value="4"/>
</dbReference>
<dbReference type="Pfam" id="PF18198">
    <property type="entry name" value="AAA_lid_11"/>
    <property type="match status" value="1"/>
</dbReference>
<dbReference type="Pfam" id="PF12780">
    <property type="entry name" value="AAA_8"/>
    <property type="match status" value="1"/>
</dbReference>
<comment type="caution">
    <text evidence="16">The sequence shown here is derived from an EMBL/GenBank/DDBJ whole genome shotgun (WGS) entry which is preliminary data.</text>
</comment>
<feature type="coiled-coil region" evidence="14">
    <location>
        <begin position="1598"/>
        <end position="1625"/>
    </location>
</feature>
<evidence type="ECO:0000256" key="4">
    <source>
        <dbReference type="ARBA" id="ARBA00022197"/>
    </source>
</evidence>
<comment type="similarity">
    <text evidence="2">Belongs to the dynein heavy chain family.</text>
</comment>
<dbReference type="GO" id="GO:0030286">
    <property type="term" value="C:dynein complex"/>
    <property type="evidence" value="ECO:0007669"/>
    <property type="project" value="UniProtKB-KW"/>
</dbReference>
<evidence type="ECO:0000256" key="2">
    <source>
        <dbReference type="ARBA" id="ARBA00008887"/>
    </source>
</evidence>
<dbReference type="OrthoDB" id="447173at2759"/>
<proteinExistence type="inferred from homology"/>
<reference evidence="16" key="1">
    <citation type="journal article" date="2021" name="Open Biol.">
        <title>Shared evolutionary footprints suggest mitochondrial oxidative damage underlies multiple complex I losses in fungi.</title>
        <authorList>
            <person name="Schikora-Tamarit M.A."/>
            <person name="Marcet-Houben M."/>
            <person name="Nosek J."/>
            <person name="Gabaldon T."/>
        </authorList>
    </citation>
    <scope>NUCLEOTIDE SEQUENCE</scope>
    <source>
        <strain evidence="16">CBS6341</strain>
    </source>
</reference>
<dbReference type="Pfam" id="PF12775">
    <property type="entry name" value="AAA_7"/>
    <property type="match status" value="1"/>
</dbReference>
<comment type="subunit">
    <text evidence="3">Consists of at least two heavy chains and a number of intermediate and light chains.</text>
</comment>
<keyword evidence="7" id="KW-0547">Nucleotide-binding</keyword>
<evidence type="ECO:0000256" key="5">
    <source>
        <dbReference type="ARBA" id="ARBA00022490"/>
    </source>
</evidence>
<keyword evidence="5" id="KW-0963">Cytoplasm</keyword>
<organism evidence="16 17">
    <name type="scientific">Wickerhamomyces mucosus</name>
    <dbReference type="NCBI Taxonomy" id="1378264"/>
    <lineage>
        <taxon>Eukaryota</taxon>
        <taxon>Fungi</taxon>
        <taxon>Dikarya</taxon>
        <taxon>Ascomycota</taxon>
        <taxon>Saccharomycotina</taxon>
        <taxon>Saccharomycetes</taxon>
        <taxon>Phaffomycetales</taxon>
        <taxon>Wickerhamomycetaceae</taxon>
        <taxon>Wickerhamomyces</taxon>
    </lineage>
</organism>
<dbReference type="GO" id="GO:0007097">
    <property type="term" value="P:nuclear migration"/>
    <property type="evidence" value="ECO:0007669"/>
    <property type="project" value="UniProtKB-ARBA"/>
</dbReference>
<sequence>CSLKTTETDELRILVKSCNEILLPRLVTEDVELFIQSKVQIFGEVEEIEDELELRTFLETSLIKDGLICSKSWMKKALQLFKIQETQQGVILVGRAGSGKSVLWKYVLKALSMLENVESMHYVIDPKVLTKHELFGHLEPITREWVDGLLTSIIRKHNEDLRGELKKNSWIIFDGDVDPNWVESLNSVLDDNKILTLPNGERLTIPENIRFIFEVDRLSHATPATISRCGMVWIEDDFISTADLFKHELYLFESSYMTENKNEQQICLRFVETLKDILKDGVLESLIKFSLKSMNHIMTLTSLAIIRNLFIYIKSIILRKAISSPALLNHKYHLSQEFIIKAIIISLVWCMSGSSNVKDRIQFCLYLKSIDVFAHKLPESDGELNILEYDISLEGQWFQLSEVVPDSNLESHSVVDPNTVVETIDTISHENLIFSVLQQKKSLILCGPPGSGKTMTLYSALRRIPDISVANLNFSKDTEPSIVLRALEQLCEYKRYAEGYILKPKSAGTRVVVFADELNLPKTDIYGTQRVISLLRQIVEKNGFWKDKQWIKVIDIQFVGACNPSADAGRSKLTDRFLEHLPVIMIDFPGYKSLHQIYSAFATSVLKHIPQLLGFASDITNAMLDVYTKSSERFTKEQEIHYIYSPRELTRWIRGIYSAIHRGEFSTLPQLLRLWAHEAIRLFSDRLTNEDAKRWTWKMIKSVATKRFPNVSLTDSLKRPILYSNWLSLNYESVNHSSMLLFIKERFHVFSDEVLDVEFVLYDEAVDHILRIDRVLKQPQGHLILVGPSSSGKTTLAKFVAWINGLKIQQLTVTRNYTLKEFDLSLKDLLKRAGVNGEKICFIVDESTILEGSFLERMNSLLANSQIQEIFDPDEYIILMNLCKDQINTKGLLLDSQEEIYSWFTQQVADNLHVVFTINDSHNNNSPQIVSSPALFNRCVLNWMGNWSDSSLLQVSSQLLQTAPIDKSDYLKPSGHIPGIVTETYSHREAVIDCFITIHKNFGNSPGKLIEFIRAFSQIFQFKETELQEYQRHINSGLVKLKETVLKVKYLKTELSEKESKLKSKEVEARALLNKILSEQSEAERKQEASIEIQHALEKQKVLINEQRNNFMEDLSLAEPAVLEARKGVKNIKKQHLTELRSMSSPPATVQLTLESVCVLLGYDVRVWRDVLQVIRKDDFIANIVNFDCETQVTPEVREFMEANYLRRKEYTFEAANRASQACGPLFQWVEAQVKYSWVLEKITPLKEHVLNLENDSIQTKARLLAIEDMINELEESIDNYKNGYSDIIRDVEIIKQEMIDVQAKVSRSMELVDDLTLERTRWSNSIQQFDKQRSFITGNSLLSAGFLTYAGTMNYKDRELFFTFSKDLLSTSGITFDPYMTINGYLSDPNKLLDWTSNGLSNDDLFLENATILENTTNVPYIIDPFGQFIDVLSQKISSKGKLVVTSFLNDSFVRTLENALRFGGFLLIQDAEYFDPVISPILNNDFQKVGGRTLINIGGRSIDYANDFQLYLHTSDQSAIISSFVHTRTTIIDFSITDLSLERQTTNMTLLSERPDIEKQRIEMIRLESEYKLRLRELEDSLLTSLSESSGDLLQNQDLVDTLQKLKIESKEVETKAQETADVMSDIEKIAFIYQNFSSCSSLLFTVVNSLKLLNQFYQFSLTSYVKNIKSVLADSTYRGGSESKRVSHLVHALYKEVYSTYSISLKSKDKIIFGLALSLVYISEKDGELYSKFVYSLLQAFSYDEKFGAIKNAFSLLSIELSEADLLKFKSKEFKHIDVDIKDFEGLITALVNGSSNAENEFYKLSSILDSGNGPFMSKYNLEDIIKSTSPNSAIILGSSSSFDPTFKVRNLAKLKVEHLDIISLGSEEALKIASRELESRSRMGGWLVIQNVQTSLHWLESLEKLLTTTNLHESFRLFLTCEISPLIPTTLLKSSNLLVFENVPGIKTIIREYFFKNSKSSNDELIEKRHIIFLLCWFHSVLQERSRLAPIGFTKKYDFNDSDFEAAEFFINRWFGEFAKERTNIAPEKIDWEALRFYISEIAYGGKIDVTIDLDKVKSIANDLFTLESFDADFSLIHDKNTSLPLPEGRTLQSYSEWIDGLPNLQPSTWLGLELDAEENVKITENLEIIRETVKLYDKVLA</sequence>
<feature type="non-terminal residue" evidence="16">
    <location>
        <position position="1"/>
    </location>
</feature>
<keyword evidence="17" id="KW-1185">Reference proteome</keyword>
<comment type="subcellular location">
    <subcellularLocation>
        <location evidence="1">Cytoplasm</location>
        <location evidence="1">Cytoskeleton</location>
    </subcellularLocation>
</comment>
<evidence type="ECO:0000256" key="13">
    <source>
        <dbReference type="ARBA" id="ARBA00033439"/>
    </source>
</evidence>